<dbReference type="InterPro" id="IPR055411">
    <property type="entry name" value="LRR_FXL15/At3g58940/PEG3-like"/>
</dbReference>
<organism evidence="2 3">
    <name type="scientific">Macleaya cordata</name>
    <name type="common">Five-seeded plume-poppy</name>
    <name type="synonym">Bocconia cordata</name>
    <dbReference type="NCBI Taxonomy" id="56857"/>
    <lineage>
        <taxon>Eukaryota</taxon>
        <taxon>Viridiplantae</taxon>
        <taxon>Streptophyta</taxon>
        <taxon>Embryophyta</taxon>
        <taxon>Tracheophyta</taxon>
        <taxon>Spermatophyta</taxon>
        <taxon>Magnoliopsida</taxon>
        <taxon>Ranunculales</taxon>
        <taxon>Papaveraceae</taxon>
        <taxon>Papaveroideae</taxon>
        <taxon>Macleaya</taxon>
    </lineage>
</organism>
<dbReference type="AlphaFoldDB" id="A0A200QBF0"/>
<comment type="caution">
    <text evidence="2">The sequence shown here is derived from an EMBL/GenBank/DDBJ whole genome shotgun (WGS) entry which is preliminary data.</text>
</comment>
<evidence type="ECO:0000313" key="3">
    <source>
        <dbReference type="Proteomes" id="UP000195402"/>
    </source>
</evidence>
<dbReference type="InterPro" id="IPR006566">
    <property type="entry name" value="FBD"/>
</dbReference>
<dbReference type="InterPro" id="IPR053781">
    <property type="entry name" value="F-box_AtFBL13-like"/>
</dbReference>
<dbReference type="Proteomes" id="UP000195402">
    <property type="component" value="Unassembled WGS sequence"/>
</dbReference>
<proteinExistence type="predicted"/>
<dbReference type="PANTHER" id="PTHR31900:SF30">
    <property type="entry name" value="SUPERFAMILY PROTEIN, PUTATIVE-RELATED"/>
    <property type="match status" value="1"/>
</dbReference>
<dbReference type="InterPro" id="IPR036047">
    <property type="entry name" value="F-box-like_dom_sf"/>
</dbReference>
<dbReference type="Pfam" id="PF08387">
    <property type="entry name" value="FBD"/>
    <property type="match status" value="1"/>
</dbReference>
<dbReference type="PANTHER" id="PTHR31900">
    <property type="entry name" value="F-BOX/RNI SUPERFAMILY PROTEIN-RELATED"/>
    <property type="match status" value="1"/>
</dbReference>
<dbReference type="SMART" id="SM00579">
    <property type="entry name" value="FBD"/>
    <property type="match status" value="1"/>
</dbReference>
<dbReference type="Gene3D" id="1.20.1280.50">
    <property type="match status" value="1"/>
</dbReference>
<accession>A0A200QBF0</accession>
<evidence type="ECO:0000259" key="1">
    <source>
        <dbReference type="PROSITE" id="PS50181"/>
    </source>
</evidence>
<feature type="domain" description="F-box" evidence="1">
    <location>
        <begin position="13"/>
        <end position="61"/>
    </location>
</feature>
<dbReference type="EMBL" id="MVGT01002446">
    <property type="protein sequence ID" value="OVA07742.1"/>
    <property type="molecule type" value="Genomic_DNA"/>
</dbReference>
<evidence type="ECO:0000313" key="2">
    <source>
        <dbReference type="EMBL" id="OVA07742.1"/>
    </source>
</evidence>
<sequence>METRSSPFSNNEEDRISNLPDTLIHQILSFIDMNYAVQTSVLSRRWRYLWTSIPTLNFDSNLLQLPETRYTNVEAFIDFVDRVLMLRDSSDIQRFNLHFFGTEDADYDSTSRVNTWILAAVRRNVQELLLRVSLWEYQTFQFPPSLFTCKSLTKLELSLGDMSESEFIPPKSMDLPMLKSLELCGVSIYDEKFTDMLFSSCPVLESLIIKDCRLNLNNISTLKLKHFKLEYEYYDSEDSVVKTLKLYAPNLTSFICKSYMSHDYALENLSSLVTADIHLMVEDEEEDETSVTYSTLSVEVKQLYAQNIMKLLRALHTVKDLTLSPSLLEVVSGAPNLLDSQPPQFCNLRCLMLGTFLSRDCFPAITYLFRISPNMESLYLIIKKCSDEPQMYPFYDEINSKSANIDDWEAGLLLPCMLYHLEFVKIIGVQGCINELKFLEILLKNAMVLKTVVLYLKCECPGDMKWIMNFSEKLLTFPRASSNVAFMFF</sequence>
<name>A0A200QBF0_MACCD</name>
<dbReference type="STRING" id="56857.A0A200QBF0"/>
<gene>
    <name evidence="2" type="ORF">BVC80_1827g112</name>
</gene>
<dbReference type="Pfam" id="PF00646">
    <property type="entry name" value="F-box"/>
    <property type="match status" value="1"/>
</dbReference>
<dbReference type="InterPro" id="IPR050232">
    <property type="entry name" value="FBL13/AtMIF1-like"/>
</dbReference>
<reference evidence="2 3" key="1">
    <citation type="journal article" date="2017" name="Mol. Plant">
        <title>The Genome of Medicinal Plant Macleaya cordata Provides New Insights into Benzylisoquinoline Alkaloids Metabolism.</title>
        <authorList>
            <person name="Liu X."/>
            <person name="Liu Y."/>
            <person name="Huang P."/>
            <person name="Ma Y."/>
            <person name="Qing Z."/>
            <person name="Tang Q."/>
            <person name="Cao H."/>
            <person name="Cheng P."/>
            <person name="Zheng Y."/>
            <person name="Yuan Z."/>
            <person name="Zhou Y."/>
            <person name="Liu J."/>
            <person name="Tang Z."/>
            <person name="Zhuo Y."/>
            <person name="Zhang Y."/>
            <person name="Yu L."/>
            <person name="Huang J."/>
            <person name="Yang P."/>
            <person name="Peng Q."/>
            <person name="Zhang J."/>
            <person name="Jiang W."/>
            <person name="Zhang Z."/>
            <person name="Lin K."/>
            <person name="Ro D.K."/>
            <person name="Chen X."/>
            <person name="Xiong X."/>
            <person name="Shang Y."/>
            <person name="Huang S."/>
            <person name="Zeng J."/>
        </authorList>
    </citation>
    <scope>NUCLEOTIDE SEQUENCE [LARGE SCALE GENOMIC DNA]</scope>
    <source>
        <strain evidence="3">cv. BLH2017</strain>
        <tissue evidence="2">Root</tissue>
    </source>
</reference>
<dbReference type="OrthoDB" id="1848700at2759"/>
<dbReference type="SUPFAM" id="SSF52047">
    <property type="entry name" value="RNI-like"/>
    <property type="match status" value="1"/>
</dbReference>
<dbReference type="Pfam" id="PF24758">
    <property type="entry name" value="LRR_At5g56370"/>
    <property type="match status" value="1"/>
</dbReference>
<dbReference type="OMA" id="QKAHFAN"/>
<dbReference type="PROSITE" id="PS50181">
    <property type="entry name" value="FBOX"/>
    <property type="match status" value="1"/>
</dbReference>
<dbReference type="SUPFAM" id="SSF81383">
    <property type="entry name" value="F-box domain"/>
    <property type="match status" value="1"/>
</dbReference>
<dbReference type="Gene3D" id="3.80.10.10">
    <property type="entry name" value="Ribonuclease Inhibitor"/>
    <property type="match status" value="1"/>
</dbReference>
<dbReference type="FunCoup" id="A0A200QBF0">
    <property type="interactions" value="1400"/>
</dbReference>
<dbReference type="CDD" id="cd22160">
    <property type="entry name" value="F-box_AtFBL13-like"/>
    <property type="match status" value="1"/>
</dbReference>
<keyword evidence="3" id="KW-1185">Reference proteome</keyword>
<dbReference type="InterPro" id="IPR032675">
    <property type="entry name" value="LRR_dom_sf"/>
</dbReference>
<protein>
    <submittedName>
        <fullName evidence="2">F-box domain</fullName>
    </submittedName>
</protein>
<dbReference type="SMART" id="SM00256">
    <property type="entry name" value="FBOX"/>
    <property type="match status" value="1"/>
</dbReference>
<dbReference type="InParanoid" id="A0A200QBF0"/>
<dbReference type="InterPro" id="IPR001810">
    <property type="entry name" value="F-box_dom"/>
</dbReference>